<evidence type="ECO:0000313" key="1">
    <source>
        <dbReference type="EMBL" id="MBW0507886.1"/>
    </source>
</evidence>
<keyword evidence="2" id="KW-1185">Reference proteome</keyword>
<dbReference type="AlphaFoldDB" id="A0A9Q3DP33"/>
<sequence>MTYIHGTATNITAFIDKFQKPLMIDSGVHCSIVATEYLETHFPNWGSQLFPKKAKMFKSESGKMTSVCIIIKEIIIPHREGNIKLKPESLVPEDAHTQGFLLGTDYQRMYGIDIYNSKIRNITIGNKEEKKISLEI</sequence>
<dbReference type="Proteomes" id="UP000765509">
    <property type="component" value="Unassembled WGS sequence"/>
</dbReference>
<accession>A0A9Q3DP33</accession>
<proteinExistence type="predicted"/>
<reference evidence="1" key="1">
    <citation type="submission" date="2021-03" db="EMBL/GenBank/DDBJ databases">
        <title>Draft genome sequence of rust myrtle Austropuccinia psidii MF-1, a brazilian biotype.</title>
        <authorList>
            <person name="Quecine M.C."/>
            <person name="Pachon D.M.R."/>
            <person name="Bonatelli M.L."/>
            <person name="Correr F.H."/>
            <person name="Franceschini L.M."/>
            <person name="Leite T.F."/>
            <person name="Margarido G.R.A."/>
            <person name="Almeida C.A."/>
            <person name="Ferrarezi J.A."/>
            <person name="Labate C.A."/>
        </authorList>
    </citation>
    <scope>NUCLEOTIDE SEQUENCE</scope>
    <source>
        <strain evidence="1">MF-1</strain>
    </source>
</reference>
<evidence type="ECO:0000313" key="2">
    <source>
        <dbReference type="Proteomes" id="UP000765509"/>
    </source>
</evidence>
<protein>
    <submittedName>
        <fullName evidence="1">Uncharacterized protein</fullName>
    </submittedName>
</protein>
<dbReference type="OrthoDB" id="2507422at2759"/>
<name>A0A9Q3DP33_9BASI</name>
<dbReference type="EMBL" id="AVOT02019965">
    <property type="protein sequence ID" value="MBW0507886.1"/>
    <property type="molecule type" value="Genomic_DNA"/>
</dbReference>
<comment type="caution">
    <text evidence="1">The sequence shown here is derived from an EMBL/GenBank/DDBJ whole genome shotgun (WGS) entry which is preliminary data.</text>
</comment>
<gene>
    <name evidence="1" type="ORF">O181_047601</name>
</gene>
<organism evidence="1 2">
    <name type="scientific">Austropuccinia psidii MF-1</name>
    <dbReference type="NCBI Taxonomy" id="1389203"/>
    <lineage>
        <taxon>Eukaryota</taxon>
        <taxon>Fungi</taxon>
        <taxon>Dikarya</taxon>
        <taxon>Basidiomycota</taxon>
        <taxon>Pucciniomycotina</taxon>
        <taxon>Pucciniomycetes</taxon>
        <taxon>Pucciniales</taxon>
        <taxon>Sphaerophragmiaceae</taxon>
        <taxon>Austropuccinia</taxon>
    </lineage>
</organism>